<organism evidence="1 2">
    <name type="scientific">Scutellospora calospora</name>
    <dbReference type="NCBI Taxonomy" id="85575"/>
    <lineage>
        <taxon>Eukaryota</taxon>
        <taxon>Fungi</taxon>
        <taxon>Fungi incertae sedis</taxon>
        <taxon>Mucoromycota</taxon>
        <taxon>Glomeromycotina</taxon>
        <taxon>Glomeromycetes</taxon>
        <taxon>Diversisporales</taxon>
        <taxon>Gigasporaceae</taxon>
        <taxon>Scutellospora</taxon>
    </lineage>
</organism>
<feature type="non-terminal residue" evidence="1">
    <location>
        <position position="198"/>
    </location>
</feature>
<sequence length="198" mass="22323">MARIMELEQNDEKAKLRDTELNTRIIELEQATKETSPTNNIPSSSACSELPVIFQSFTSTIETYSDEENNIGSIDPNLVQNVISSETDLDNTPKQKIMLEVSENSSLQLQYTDSNISEEGIANSNVDRDVTSTTLNETEFQPSNTNFTLLYEKLCDAIILADRKIQESIICYCLFGKALIQRRNEIASEKQVDPESNR</sequence>
<comment type="caution">
    <text evidence="1">The sequence shown here is derived from an EMBL/GenBank/DDBJ whole genome shotgun (WGS) entry which is preliminary data.</text>
</comment>
<dbReference type="EMBL" id="CAJVPM010002645">
    <property type="protein sequence ID" value="CAG8489980.1"/>
    <property type="molecule type" value="Genomic_DNA"/>
</dbReference>
<reference evidence="1" key="1">
    <citation type="submission" date="2021-06" db="EMBL/GenBank/DDBJ databases">
        <authorList>
            <person name="Kallberg Y."/>
            <person name="Tangrot J."/>
            <person name="Rosling A."/>
        </authorList>
    </citation>
    <scope>NUCLEOTIDE SEQUENCE</scope>
    <source>
        <strain evidence="1">AU212A</strain>
    </source>
</reference>
<evidence type="ECO:0000313" key="2">
    <source>
        <dbReference type="Proteomes" id="UP000789860"/>
    </source>
</evidence>
<keyword evidence="2" id="KW-1185">Reference proteome</keyword>
<accession>A0ACA9KSA3</accession>
<name>A0ACA9KSA3_9GLOM</name>
<evidence type="ECO:0000313" key="1">
    <source>
        <dbReference type="EMBL" id="CAG8489980.1"/>
    </source>
</evidence>
<gene>
    <name evidence="1" type="ORF">SCALOS_LOCUS2789</name>
</gene>
<protein>
    <submittedName>
        <fullName evidence="1">4566_t:CDS:1</fullName>
    </submittedName>
</protein>
<dbReference type="Proteomes" id="UP000789860">
    <property type="component" value="Unassembled WGS sequence"/>
</dbReference>
<proteinExistence type="predicted"/>